<organism evidence="4 7">
    <name type="scientific">Momordica charantia</name>
    <name type="common">Bitter gourd</name>
    <name type="synonym">Balsam pear</name>
    <dbReference type="NCBI Taxonomy" id="3673"/>
    <lineage>
        <taxon>Eukaryota</taxon>
        <taxon>Viridiplantae</taxon>
        <taxon>Streptophyta</taxon>
        <taxon>Embryophyta</taxon>
        <taxon>Tracheophyta</taxon>
        <taxon>Spermatophyta</taxon>
        <taxon>Magnoliopsida</taxon>
        <taxon>eudicotyledons</taxon>
        <taxon>Gunneridae</taxon>
        <taxon>Pentapetalae</taxon>
        <taxon>rosids</taxon>
        <taxon>fabids</taxon>
        <taxon>Cucurbitales</taxon>
        <taxon>Cucurbitaceae</taxon>
        <taxon>Momordiceae</taxon>
        <taxon>Momordica</taxon>
    </lineage>
</organism>
<evidence type="ECO:0000256" key="2">
    <source>
        <dbReference type="ARBA" id="ARBA00022737"/>
    </source>
</evidence>
<dbReference type="PROSITE" id="PS51375">
    <property type="entry name" value="PPR"/>
    <property type="match status" value="9"/>
</dbReference>
<evidence type="ECO:0000313" key="5">
    <source>
        <dbReference type="RefSeq" id="XP_022134396.1"/>
    </source>
</evidence>
<dbReference type="InterPro" id="IPR011990">
    <property type="entry name" value="TPR-like_helical_dom_sf"/>
</dbReference>
<dbReference type="PANTHER" id="PTHR47447:SF28">
    <property type="entry name" value="PENTACOTRIPEPTIDE-REPEAT REGION OF PRORP DOMAIN-CONTAINING PROTEIN"/>
    <property type="match status" value="1"/>
</dbReference>
<keyword evidence="2" id="KW-0677">Repeat</keyword>
<evidence type="ECO:0000313" key="7">
    <source>
        <dbReference type="RefSeq" id="XP_022134398.1"/>
    </source>
</evidence>
<evidence type="ECO:0000256" key="3">
    <source>
        <dbReference type="PROSITE-ProRule" id="PRU00708"/>
    </source>
</evidence>
<accession>A0A6J1C1W2</accession>
<feature type="repeat" description="PPR" evidence="3">
    <location>
        <begin position="177"/>
        <end position="211"/>
    </location>
</feature>
<dbReference type="GeneID" id="111006668"/>
<proteinExistence type="inferred from homology"/>
<feature type="repeat" description="PPR" evidence="3">
    <location>
        <begin position="352"/>
        <end position="386"/>
    </location>
</feature>
<dbReference type="KEGG" id="mcha:111006668"/>
<feature type="repeat" description="PPR" evidence="3">
    <location>
        <begin position="492"/>
        <end position="526"/>
    </location>
</feature>
<dbReference type="RefSeq" id="XP_022134397.1">
    <property type="nucleotide sequence ID" value="XM_022278705.1"/>
</dbReference>
<feature type="repeat" description="PPR" evidence="3">
    <location>
        <begin position="457"/>
        <end position="491"/>
    </location>
</feature>
<dbReference type="OrthoDB" id="185373at2759"/>
<keyword evidence="4" id="KW-1185">Reference proteome</keyword>
<evidence type="ECO:0000256" key="1">
    <source>
        <dbReference type="ARBA" id="ARBA00007626"/>
    </source>
</evidence>
<comment type="similarity">
    <text evidence="1">Belongs to the PPR family. P subfamily.</text>
</comment>
<sequence length="622" mass="70912">MHRTSTSSLAKLSPSFFCLAFVPKSAFSSASSSTFLQPIPESQAQLIVNPLFHFLPQNQNPFNIVEIVCSHLKTGNPELARLQSEIKELLPHLGHREVSKVLLRCQSNFGSALAFFNWVKYDLNLRPNSKNYCLIIHILAWSRQLPLAMKFLSELIELSEEDVFQNLVLCTEHCNWNPVIFEMLIKAYMKVGMIQESYWSFKKMVRLGFVPSVIACNCILNGLAKMKCDGHCWELYEEMGRIGVHSNAYTFNILTYVLCRDGDVNKVNEFLEKMEEEGFDPDIVTYNTLIGSYCRRGRLEDAFHLYRIMYRRGVMPDLVSYTSLMNGLCQIGRVREAHQIFHRMIDRGLDPDVVSYNMLISAYCKVGRLPEARLLLHDMIRIGLYPDSFTCRIMVEGYGREGRLISALNLVVELQKLGVAVTCDIYKYLIISLCQEDRPFAAKSLLERIINDGFEPDAGIYGKLIESFCRGNHASEALLMKSEMENRNFEPGVDIYKSLICCLCEINRSGDGEGLMVEMVESGLPPDHIICRALINGHCKEGNADKAESLLASFAKEFQFFDTESFNALIKFYHDVGNETKLMELQDRMLKAGFVPNSLTCRYVIHGLWKSARFGKHRLQAV</sequence>
<dbReference type="Pfam" id="PF13041">
    <property type="entry name" value="PPR_2"/>
    <property type="match status" value="3"/>
</dbReference>
<feature type="repeat" description="PPR" evidence="3">
    <location>
        <begin position="317"/>
        <end position="351"/>
    </location>
</feature>
<name>A0A6J1C1W2_MOMCH</name>
<gene>
    <name evidence="5 6 7" type="primary">LOC111006668</name>
</gene>
<dbReference type="AlphaFoldDB" id="A0A6J1C1W2"/>
<dbReference type="RefSeq" id="XP_022134398.1">
    <property type="nucleotide sequence ID" value="XM_022278706.1"/>
</dbReference>
<dbReference type="RefSeq" id="XP_022134396.1">
    <property type="nucleotide sequence ID" value="XM_022278704.1"/>
</dbReference>
<dbReference type="Pfam" id="PF13812">
    <property type="entry name" value="PPR_3"/>
    <property type="match status" value="1"/>
</dbReference>
<feature type="repeat" description="PPR" evidence="3">
    <location>
        <begin position="387"/>
        <end position="421"/>
    </location>
</feature>
<feature type="repeat" description="PPR" evidence="3">
    <location>
        <begin position="247"/>
        <end position="281"/>
    </location>
</feature>
<protein>
    <submittedName>
        <fullName evidence="5 6">Pentatricopeptide repeat-containing protein At5g40400</fullName>
    </submittedName>
</protein>
<dbReference type="Pfam" id="PF01535">
    <property type="entry name" value="PPR"/>
    <property type="match status" value="5"/>
</dbReference>
<evidence type="ECO:0000313" key="4">
    <source>
        <dbReference type="Proteomes" id="UP000504603"/>
    </source>
</evidence>
<dbReference type="Gene3D" id="1.25.40.10">
    <property type="entry name" value="Tetratricopeptide repeat domain"/>
    <property type="match status" value="6"/>
</dbReference>
<dbReference type="PANTHER" id="PTHR47447">
    <property type="entry name" value="OS03G0856100 PROTEIN"/>
    <property type="match status" value="1"/>
</dbReference>
<evidence type="ECO:0000313" key="6">
    <source>
        <dbReference type="RefSeq" id="XP_022134397.1"/>
    </source>
</evidence>
<reference evidence="5 6" key="1">
    <citation type="submission" date="2025-04" db="UniProtKB">
        <authorList>
            <consortium name="RefSeq"/>
        </authorList>
    </citation>
    <scope>IDENTIFICATION</scope>
    <source>
        <strain evidence="5 6">OHB3-1</strain>
    </source>
</reference>
<dbReference type="InterPro" id="IPR002885">
    <property type="entry name" value="PPR_rpt"/>
</dbReference>
<feature type="repeat" description="PPR" evidence="3">
    <location>
        <begin position="282"/>
        <end position="316"/>
    </location>
</feature>
<dbReference type="NCBIfam" id="TIGR00756">
    <property type="entry name" value="PPR"/>
    <property type="match status" value="7"/>
</dbReference>
<dbReference type="Proteomes" id="UP000504603">
    <property type="component" value="Unplaced"/>
</dbReference>
<feature type="repeat" description="PPR" evidence="3">
    <location>
        <begin position="562"/>
        <end position="596"/>
    </location>
</feature>